<sequence>MDKDDNRGKTRFSSHAILELKVNPRCAKLRDKLVRKQETTRLTKSGSGTNAYPPCTKTRLDRIRSGTSVK</sequence>
<keyword evidence="3" id="KW-1185">Reference proteome</keyword>
<organism evidence="2 3">
    <name type="scientific">Schistosoma margrebowiei</name>
    <dbReference type="NCBI Taxonomy" id="48269"/>
    <lineage>
        <taxon>Eukaryota</taxon>
        <taxon>Metazoa</taxon>
        <taxon>Spiralia</taxon>
        <taxon>Lophotrochozoa</taxon>
        <taxon>Platyhelminthes</taxon>
        <taxon>Trematoda</taxon>
        <taxon>Digenea</taxon>
        <taxon>Strigeidida</taxon>
        <taxon>Schistosomatoidea</taxon>
        <taxon>Schistosomatidae</taxon>
        <taxon>Schistosoma</taxon>
    </lineage>
</organism>
<proteinExistence type="predicted"/>
<name>A0A3P7ZLG2_9TREM</name>
<reference evidence="2 3" key="1">
    <citation type="submission" date="2018-11" db="EMBL/GenBank/DDBJ databases">
        <authorList>
            <consortium name="Pathogen Informatics"/>
        </authorList>
    </citation>
    <scope>NUCLEOTIDE SEQUENCE [LARGE SCALE GENOMIC DNA]</scope>
    <source>
        <strain evidence="2 3">Zambia</strain>
    </source>
</reference>
<dbReference type="AlphaFoldDB" id="A0A3P7ZLG2"/>
<protein>
    <submittedName>
        <fullName evidence="2">Uncharacterized protein</fullName>
    </submittedName>
</protein>
<gene>
    <name evidence="2" type="ORF">SMRZ_LOCUS12608</name>
</gene>
<dbReference type="EMBL" id="UZAI01008161">
    <property type="protein sequence ID" value="VDP01232.1"/>
    <property type="molecule type" value="Genomic_DNA"/>
</dbReference>
<feature type="region of interest" description="Disordered" evidence="1">
    <location>
        <begin position="37"/>
        <end position="70"/>
    </location>
</feature>
<evidence type="ECO:0000313" key="3">
    <source>
        <dbReference type="Proteomes" id="UP000277204"/>
    </source>
</evidence>
<accession>A0A3P7ZLG2</accession>
<evidence type="ECO:0000313" key="2">
    <source>
        <dbReference type="EMBL" id="VDP01232.1"/>
    </source>
</evidence>
<dbReference type="Proteomes" id="UP000277204">
    <property type="component" value="Unassembled WGS sequence"/>
</dbReference>
<evidence type="ECO:0000256" key="1">
    <source>
        <dbReference type="SAM" id="MobiDB-lite"/>
    </source>
</evidence>